<dbReference type="GO" id="GO:0000978">
    <property type="term" value="F:RNA polymerase II cis-regulatory region sequence-specific DNA binding"/>
    <property type="evidence" value="ECO:0007669"/>
    <property type="project" value="TreeGrafter"/>
</dbReference>
<feature type="region of interest" description="Disordered" evidence="6">
    <location>
        <begin position="55"/>
        <end position="78"/>
    </location>
</feature>
<dbReference type="PROSITE" id="PS50888">
    <property type="entry name" value="BHLH"/>
    <property type="match status" value="1"/>
</dbReference>
<dbReference type="PANTHER" id="PTHR11969:SF54">
    <property type="entry name" value="MAD-LIKE PROTEIN 1"/>
    <property type="match status" value="1"/>
</dbReference>
<comment type="caution">
    <text evidence="8">The sequence shown here is derived from an EMBL/GenBank/DDBJ whole genome shotgun (WGS) entry which is preliminary data.</text>
</comment>
<feature type="domain" description="BHLH" evidence="7">
    <location>
        <begin position="119"/>
        <end position="171"/>
    </location>
</feature>
<keyword evidence="4" id="KW-0804">Transcription</keyword>
<dbReference type="PANTHER" id="PTHR11969">
    <property type="entry name" value="MAX DIMERIZATION, MAD"/>
    <property type="match status" value="1"/>
</dbReference>
<organism evidence="8 9">
    <name type="scientific">Parelaphostrongylus tenuis</name>
    <name type="common">Meningeal worm</name>
    <dbReference type="NCBI Taxonomy" id="148309"/>
    <lineage>
        <taxon>Eukaryota</taxon>
        <taxon>Metazoa</taxon>
        <taxon>Ecdysozoa</taxon>
        <taxon>Nematoda</taxon>
        <taxon>Chromadorea</taxon>
        <taxon>Rhabditida</taxon>
        <taxon>Rhabditina</taxon>
        <taxon>Rhabditomorpha</taxon>
        <taxon>Strongyloidea</taxon>
        <taxon>Metastrongylidae</taxon>
        <taxon>Parelaphostrongylus</taxon>
    </lineage>
</organism>
<dbReference type="GO" id="GO:0046983">
    <property type="term" value="F:protein dimerization activity"/>
    <property type="evidence" value="ECO:0007669"/>
    <property type="project" value="InterPro"/>
</dbReference>
<feature type="region of interest" description="Disordered" evidence="6">
    <location>
        <begin position="197"/>
        <end position="241"/>
    </location>
</feature>
<dbReference type="EMBL" id="JAHQIW010006777">
    <property type="protein sequence ID" value="KAJ1370417.1"/>
    <property type="molecule type" value="Genomic_DNA"/>
</dbReference>
<reference evidence="8" key="1">
    <citation type="submission" date="2021-06" db="EMBL/GenBank/DDBJ databases">
        <title>Parelaphostrongylus tenuis whole genome reference sequence.</title>
        <authorList>
            <person name="Garwood T.J."/>
            <person name="Larsen P.A."/>
            <person name="Fountain-Jones N.M."/>
            <person name="Garbe J.R."/>
            <person name="Macchietto M.G."/>
            <person name="Kania S.A."/>
            <person name="Gerhold R.W."/>
            <person name="Richards J.E."/>
            <person name="Wolf T.M."/>
        </authorList>
    </citation>
    <scope>NUCLEOTIDE SEQUENCE</scope>
    <source>
        <strain evidence="8">MNPRO001-30</strain>
        <tissue evidence="8">Meninges</tissue>
    </source>
</reference>
<evidence type="ECO:0000256" key="2">
    <source>
        <dbReference type="ARBA" id="ARBA00023015"/>
    </source>
</evidence>
<feature type="compositionally biased region" description="Low complexity" evidence="6">
    <location>
        <begin position="202"/>
        <end position="217"/>
    </location>
</feature>
<dbReference type="Gene3D" id="4.10.280.10">
    <property type="entry name" value="Helix-loop-helix DNA-binding domain"/>
    <property type="match status" value="1"/>
</dbReference>
<protein>
    <recommendedName>
        <fullName evidence="7">BHLH domain-containing protein</fullName>
    </recommendedName>
</protein>
<dbReference type="Proteomes" id="UP001196413">
    <property type="component" value="Unassembled WGS sequence"/>
</dbReference>
<evidence type="ECO:0000259" key="7">
    <source>
        <dbReference type="PROSITE" id="PS50888"/>
    </source>
</evidence>
<dbReference type="CDD" id="cd11401">
    <property type="entry name" value="bHLHzip_Mad"/>
    <property type="match status" value="1"/>
</dbReference>
<keyword evidence="9" id="KW-1185">Reference proteome</keyword>
<dbReference type="InterPro" id="IPR011598">
    <property type="entry name" value="bHLH_dom"/>
</dbReference>
<dbReference type="GO" id="GO:0005634">
    <property type="term" value="C:nucleus"/>
    <property type="evidence" value="ECO:0007669"/>
    <property type="project" value="UniProtKB-SubCell"/>
</dbReference>
<keyword evidence="5" id="KW-0539">Nucleus</keyword>
<dbReference type="SUPFAM" id="SSF47459">
    <property type="entry name" value="HLH, helix-loop-helix DNA-binding domain"/>
    <property type="match status" value="1"/>
</dbReference>
<evidence type="ECO:0000313" key="8">
    <source>
        <dbReference type="EMBL" id="KAJ1370417.1"/>
    </source>
</evidence>
<dbReference type="Pfam" id="PF00010">
    <property type="entry name" value="HLH"/>
    <property type="match status" value="1"/>
</dbReference>
<sequence length="290" mass="32170">MDVQHKQQQQQMSIETLLTAAKLLDESGGQPTVTSIVQPLETTTTTMTATTRCLPRPATHQPLSFNTSQSVYSGSSDQQELRDLPSRKICAERKFCSASTSTQPYCISSSSPRKNSTKHSRAAHNELEKTRRANLRGCLETLKTLVPPIADASRNTTLALLTRARDHIKQLEEGNAALIAERDRLEEQKSMLRNELERLKESSSQSTSSRPSSASSRLSRDSPVFLEYSPSSKPSQSPQPMIIDPIAEGLLPVLPICYPRPSLYPYLDLSPSLPRASFEPLSFLPIHLRV</sequence>
<evidence type="ECO:0000313" key="9">
    <source>
        <dbReference type="Proteomes" id="UP001196413"/>
    </source>
</evidence>
<comment type="subcellular location">
    <subcellularLocation>
        <location evidence="1">Nucleus</location>
    </subcellularLocation>
</comment>
<evidence type="ECO:0000256" key="4">
    <source>
        <dbReference type="ARBA" id="ARBA00023163"/>
    </source>
</evidence>
<keyword evidence="2" id="KW-0805">Transcription regulation</keyword>
<proteinExistence type="predicted"/>
<evidence type="ECO:0000256" key="1">
    <source>
        <dbReference type="ARBA" id="ARBA00004123"/>
    </source>
</evidence>
<accession>A0AAD5WHI6</accession>
<feature type="compositionally biased region" description="Low complexity" evidence="6">
    <location>
        <begin position="229"/>
        <end position="240"/>
    </location>
</feature>
<dbReference type="AlphaFoldDB" id="A0AAD5WHI6"/>
<feature type="compositionally biased region" description="Polar residues" evidence="6">
    <location>
        <begin position="61"/>
        <end position="78"/>
    </location>
</feature>
<evidence type="ECO:0000256" key="3">
    <source>
        <dbReference type="ARBA" id="ARBA00023125"/>
    </source>
</evidence>
<gene>
    <name evidence="8" type="ORF">KIN20_032134</name>
</gene>
<name>A0AAD5WHI6_PARTN</name>
<dbReference type="SMART" id="SM00353">
    <property type="entry name" value="HLH"/>
    <property type="match status" value="1"/>
</dbReference>
<evidence type="ECO:0000256" key="6">
    <source>
        <dbReference type="SAM" id="MobiDB-lite"/>
    </source>
</evidence>
<keyword evidence="3" id="KW-0238">DNA-binding</keyword>
<dbReference type="InterPro" id="IPR036638">
    <property type="entry name" value="HLH_DNA-bd_sf"/>
</dbReference>
<dbReference type="GO" id="GO:0000981">
    <property type="term" value="F:DNA-binding transcription factor activity, RNA polymerase II-specific"/>
    <property type="evidence" value="ECO:0007669"/>
    <property type="project" value="TreeGrafter"/>
</dbReference>
<evidence type="ECO:0000256" key="5">
    <source>
        <dbReference type="ARBA" id="ARBA00023242"/>
    </source>
</evidence>